<name>A0A084JB95_9CLOT</name>
<dbReference type="PANTHER" id="PTHR35791">
    <property type="entry name" value="UPF0754 MEMBRANE PROTEIN YHEB"/>
    <property type="match status" value="1"/>
</dbReference>
<dbReference type="Proteomes" id="UP000028542">
    <property type="component" value="Unassembled WGS sequence"/>
</dbReference>
<dbReference type="AlphaFoldDB" id="A0A084JB95"/>
<dbReference type="InterPro" id="IPR007383">
    <property type="entry name" value="DUF445"/>
</dbReference>
<proteinExistence type="inferred from homology"/>
<evidence type="ECO:0000256" key="6">
    <source>
        <dbReference type="SAM" id="Phobius"/>
    </source>
</evidence>
<comment type="subcellular location">
    <subcellularLocation>
        <location evidence="1">Endomembrane system</location>
    </subcellularLocation>
</comment>
<comment type="similarity">
    <text evidence="2">Belongs to the UPF0754 family.</text>
</comment>
<evidence type="ECO:0000256" key="4">
    <source>
        <dbReference type="ARBA" id="ARBA00022989"/>
    </source>
</evidence>
<dbReference type="Pfam" id="PF04286">
    <property type="entry name" value="DUF445"/>
    <property type="match status" value="2"/>
</dbReference>
<evidence type="ECO:0000256" key="2">
    <source>
        <dbReference type="ARBA" id="ARBA00008053"/>
    </source>
</evidence>
<evidence type="ECO:0000256" key="3">
    <source>
        <dbReference type="ARBA" id="ARBA00022692"/>
    </source>
</evidence>
<keyword evidence="4 6" id="KW-1133">Transmembrane helix</keyword>
<keyword evidence="5 6" id="KW-0472">Membrane</keyword>
<protein>
    <submittedName>
        <fullName evidence="7">Membrane protein</fullName>
    </submittedName>
</protein>
<comment type="caution">
    <text evidence="7">The sequence shown here is derived from an EMBL/GenBank/DDBJ whole genome shotgun (WGS) entry which is preliminary data.</text>
</comment>
<dbReference type="EMBL" id="JPMD01000024">
    <property type="protein sequence ID" value="KEZ86229.1"/>
    <property type="molecule type" value="Genomic_DNA"/>
</dbReference>
<feature type="transmembrane region" description="Helical" evidence="6">
    <location>
        <begin position="6"/>
        <end position="30"/>
    </location>
</feature>
<organism evidence="7 8">
    <name type="scientific">Clostridium sulfidigenes</name>
    <dbReference type="NCBI Taxonomy" id="318464"/>
    <lineage>
        <taxon>Bacteria</taxon>
        <taxon>Bacillati</taxon>
        <taxon>Bacillota</taxon>
        <taxon>Clostridia</taxon>
        <taxon>Eubacteriales</taxon>
        <taxon>Clostridiaceae</taxon>
        <taxon>Clostridium</taxon>
    </lineage>
</organism>
<dbReference type="STRING" id="318464.IO99_10105"/>
<evidence type="ECO:0000256" key="1">
    <source>
        <dbReference type="ARBA" id="ARBA00004308"/>
    </source>
</evidence>
<evidence type="ECO:0000313" key="8">
    <source>
        <dbReference type="Proteomes" id="UP000028542"/>
    </source>
</evidence>
<feature type="transmembrane region" description="Helical" evidence="6">
    <location>
        <begin position="180"/>
        <end position="200"/>
    </location>
</feature>
<accession>A0A084JB95</accession>
<evidence type="ECO:0000313" key="7">
    <source>
        <dbReference type="EMBL" id="KEZ86229.1"/>
    </source>
</evidence>
<evidence type="ECO:0000256" key="5">
    <source>
        <dbReference type="ARBA" id="ARBA00023136"/>
    </source>
</evidence>
<dbReference type="GO" id="GO:0012505">
    <property type="term" value="C:endomembrane system"/>
    <property type="evidence" value="ECO:0007669"/>
    <property type="project" value="UniProtKB-SubCell"/>
</dbReference>
<dbReference type="eggNOG" id="COG4399">
    <property type="taxonomic scope" value="Bacteria"/>
</dbReference>
<sequence length="201" mass="22440">MNSLVIVFLLAVVGGVIGWVTNILAIKLMFRPINPIKIPLINLEIIGLIPKRKNEIAHNIGEVVAKELLSIDDVIKNAITEEDKVIFSQLVKNKIRNLVAGKMDFVPAPFRIMVQGPIDNIIEEEVDGALKEMESEAVNHIKDKVDIKEMVEEKINELDLQELERIIINVAKKELKHIEVLGFILGAAIGIVQGLVVMLFK</sequence>
<dbReference type="RefSeq" id="WP_035132854.1">
    <property type="nucleotide sequence ID" value="NZ_JPMD01000024.1"/>
</dbReference>
<keyword evidence="8" id="KW-1185">Reference proteome</keyword>
<reference evidence="7 8" key="1">
    <citation type="submission" date="2014-07" db="EMBL/GenBank/DDBJ databases">
        <title>Draft genome of Clostridium sulfidigenes 113A isolated from sediments associated with methane hydrate from Krishna Godavari basin.</title>
        <authorList>
            <person name="Honkalas V.S."/>
            <person name="Dabir A.P."/>
            <person name="Arora P."/>
            <person name="Dhakephalkar P.K."/>
        </authorList>
    </citation>
    <scope>NUCLEOTIDE SEQUENCE [LARGE SCALE GENOMIC DNA]</scope>
    <source>
        <strain evidence="7 8">113A</strain>
    </source>
</reference>
<keyword evidence="3 6" id="KW-0812">Transmembrane</keyword>
<gene>
    <name evidence="7" type="ORF">IO99_10105</name>
</gene>
<dbReference type="PANTHER" id="PTHR35791:SF1">
    <property type="entry name" value="UPF0754 MEMBRANE PROTEIN YHEB"/>
    <property type="match status" value="1"/>
</dbReference>